<comment type="caution">
    <text evidence="4">The sequence shown here is derived from an EMBL/GenBank/DDBJ whole genome shotgun (WGS) entry which is preliminary data.</text>
</comment>
<dbReference type="Pfam" id="PF14340">
    <property type="entry name" value="DUF4395"/>
    <property type="match status" value="1"/>
</dbReference>
<evidence type="ECO:0000256" key="1">
    <source>
        <dbReference type="SAM" id="MobiDB-lite"/>
    </source>
</evidence>
<feature type="transmembrane region" description="Helical" evidence="2">
    <location>
        <begin position="106"/>
        <end position="129"/>
    </location>
</feature>
<keyword evidence="2" id="KW-0472">Membrane</keyword>
<feature type="compositionally biased region" description="Polar residues" evidence="1">
    <location>
        <begin position="1"/>
        <end position="12"/>
    </location>
</feature>
<dbReference type="AlphaFoldDB" id="A0A8J4EQ29"/>
<evidence type="ECO:0000313" key="4">
    <source>
        <dbReference type="EMBL" id="GIL29349.1"/>
    </source>
</evidence>
<protein>
    <submittedName>
        <fullName evidence="4">Membrane protein</fullName>
    </submittedName>
</protein>
<keyword evidence="5" id="KW-1185">Reference proteome</keyword>
<evidence type="ECO:0000256" key="2">
    <source>
        <dbReference type="SAM" id="Phobius"/>
    </source>
</evidence>
<organism evidence="4 5">
    <name type="scientific">Actinocatenispora comari</name>
    <dbReference type="NCBI Taxonomy" id="2807577"/>
    <lineage>
        <taxon>Bacteria</taxon>
        <taxon>Bacillati</taxon>
        <taxon>Actinomycetota</taxon>
        <taxon>Actinomycetes</taxon>
        <taxon>Micromonosporales</taxon>
        <taxon>Micromonosporaceae</taxon>
        <taxon>Actinocatenispora</taxon>
    </lineage>
</organism>
<keyword evidence="2" id="KW-0812">Transmembrane</keyword>
<evidence type="ECO:0000313" key="5">
    <source>
        <dbReference type="Proteomes" id="UP000614996"/>
    </source>
</evidence>
<feature type="region of interest" description="Disordered" evidence="1">
    <location>
        <begin position="1"/>
        <end position="21"/>
    </location>
</feature>
<gene>
    <name evidence="4" type="ORF">NUM_46030</name>
</gene>
<dbReference type="InterPro" id="IPR025508">
    <property type="entry name" value="DUF4395"/>
</dbReference>
<accession>A0A8J4EQ29</accession>
<feature type="transmembrane region" description="Helical" evidence="2">
    <location>
        <begin position="30"/>
        <end position="56"/>
    </location>
</feature>
<reference evidence="5" key="1">
    <citation type="journal article" date="2021" name="Int. J. Syst. Evol. Microbiol.">
        <title>Actinocatenispora comari sp. nov., an endophytic actinomycete isolated from aerial parts of Comarum salesowianum.</title>
        <authorList>
            <person name="Oyunbileg N."/>
            <person name="Iizaka Y."/>
            <person name="Hamada M."/>
            <person name="Davaapurev B.O."/>
            <person name="Fukumoto A."/>
            <person name="Tsetseg B."/>
            <person name="Kato F."/>
            <person name="Tamura T."/>
            <person name="Batkhuu J."/>
            <person name="Anzai Y."/>
        </authorList>
    </citation>
    <scope>NUCLEOTIDE SEQUENCE [LARGE SCALE GENOMIC DNA]</scope>
    <source>
        <strain evidence="5">NUM-2625</strain>
    </source>
</reference>
<feature type="transmembrane region" description="Helical" evidence="2">
    <location>
        <begin position="135"/>
        <end position="156"/>
    </location>
</feature>
<dbReference type="EMBL" id="BOPO01000090">
    <property type="protein sequence ID" value="GIL29349.1"/>
    <property type="molecule type" value="Genomic_DNA"/>
</dbReference>
<proteinExistence type="predicted"/>
<name>A0A8J4EQ29_9ACTN</name>
<keyword evidence="2" id="KW-1133">Transmembrane helix</keyword>
<evidence type="ECO:0000259" key="3">
    <source>
        <dbReference type="Pfam" id="PF14340"/>
    </source>
</evidence>
<sequence length="173" mass="17827">MPSSPVSESATPTPSPRPDAGLLDPRGPRFAAWVTTVVFVVVLVLAFVSPLAAAIVAGVQTVVFAIGAFAGPKHGPYGLVYRYAIAPRRGRPSELEPVAPVRFAQAVGLVFGVLATVGFGTGVVALGVIAAALALVAAFLNAAFGLCLGCEVYLLYRRATHRPLAARVHPSTP</sequence>
<dbReference type="Proteomes" id="UP000614996">
    <property type="component" value="Unassembled WGS sequence"/>
</dbReference>
<feature type="domain" description="DUF4395" evidence="3">
    <location>
        <begin position="24"/>
        <end position="158"/>
    </location>
</feature>